<evidence type="ECO:0000313" key="3">
    <source>
        <dbReference type="EMBL" id="KAA0060782.1"/>
    </source>
</evidence>
<reference evidence="3 4" key="1">
    <citation type="submission" date="2019-08" db="EMBL/GenBank/DDBJ databases">
        <title>Draft genome sequences of two oriental melons (Cucumis melo L. var makuwa).</title>
        <authorList>
            <person name="Kwon S.-Y."/>
        </authorList>
    </citation>
    <scope>NUCLEOTIDE SEQUENCE [LARGE SCALE GENOMIC DNA]</scope>
    <source>
        <strain evidence="4">cv. SW 3</strain>
        <tissue evidence="3">Leaf</tissue>
    </source>
</reference>
<dbReference type="PANTHER" id="PTHR42648">
    <property type="entry name" value="TRANSPOSASE, PUTATIVE-RELATED"/>
    <property type="match status" value="1"/>
</dbReference>
<sequence length="323" mass="36040">MLSTSLPSYLWGDAVLTAAHLINRMPSRVLHLQTPLECLKESYPSTRLISDLPLRVFGCTAYVHNHGPNPSKLTPRAQACVFVGYPLHQGGYKCFHPSSRKDFVSMDVTFLEDRPFFPVSHLQGESESEESNSNWVISLESTSPTLVTIPSPDSHYTVLPTNQVPWKTYYRRNLRKEVGSPANQPAPVQDSEPLRDQGMTDSIDSHIDSKMSESDRSETAIPENIGEQGNVDTEVILDGKGSNDENEGTRSCTKHSIANYLSYENLSPQFRAFTASLDSTVIPKNIHIALDCPEWKNAVMEEMRALEKNKTWEICGLPRSGST</sequence>
<evidence type="ECO:0000313" key="4">
    <source>
        <dbReference type="Proteomes" id="UP000321393"/>
    </source>
</evidence>
<dbReference type="EMBL" id="SSTE01005295">
    <property type="protein sequence ID" value="KAA0060782.1"/>
    <property type="molecule type" value="Genomic_DNA"/>
</dbReference>
<keyword evidence="3" id="KW-0695">RNA-directed DNA polymerase</keyword>
<dbReference type="AlphaFoldDB" id="A0A5A7UY25"/>
<dbReference type="OrthoDB" id="1738989at2759"/>
<gene>
    <name evidence="3" type="ORF">E6C27_scaffold44334G00040</name>
</gene>
<feature type="region of interest" description="Disordered" evidence="1">
    <location>
        <begin position="177"/>
        <end position="215"/>
    </location>
</feature>
<proteinExistence type="predicted"/>
<name>A0A5A7UY25_CUCMM</name>
<dbReference type="PANTHER" id="PTHR42648:SF22">
    <property type="entry name" value="REVERSE TRANSCRIPTASE TY1_COPIA-TYPE DOMAIN-CONTAINING PROTEIN"/>
    <property type="match status" value="1"/>
</dbReference>
<keyword evidence="3" id="KW-0808">Transferase</keyword>
<evidence type="ECO:0000256" key="1">
    <source>
        <dbReference type="SAM" id="MobiDB-lite"/>
    </source>
</evidence>
<dbReference type="InterPro" id="IPR039537">
    <property type="entry name" value="Retrotran_Ty1/copia-like"/>
</dbReference>
<evidence type="ECO:0000259" key="2">
    <source>
        <dbReference type="Pfam" id="PF25597"/>
    </source>
</evidence>
<feature type="domain" description="Retroviral polymerase SH3-like" evidence="2">
    <location>
        <begin position="59"/>
        <end position="119"/>
    </location>
</feature>
<dbReference type="Pfam" id="PF25597">
    <property type="entry name" value="SH3_retrovirus"/>
    <property type="match status" value="1"/>
</dbReference>
<comment type="caution">
    <text evidence="3">The sequence shown here is derived from an EMBL/GenBank/DDBJ whole genome shotgun (WGS) entry which is preliminary data.</text>
</comment>
<accession>A0A5A7UY25</accession>
<dbReference type="InterPro" id="IPR057670">
    <property type="entry name" value="SH3_retrovirus"/>
</dbReference>
<keyword evidence="3" id="KW-0548">Nucleotidyltransferase</keyword>
<protein>
    <submittedName>
        <fullName evidence="3">Reverse transcriptase</fullName>
    </submittedName>
</protein>
<organism evidence="3 4">
    <name type="scientific">Cucumis melo var. makuwa</name>
    <name type="common">Oriental melon</name>
    <dbReference type="NCBI Taxonomy" id="1194695"/>
    <lineage>
        <taxon>Eukaryota</taxon>
        <taxon>Viridiplantae</taxon>
        <taxon>Streptophyta</taxon>
        <taxon>Embryophyta</taxon>
        <taxon>Tracheophyta</taxon>
        <taxon>Spermatophyta</taxon>
        <taxon>Magnoliopsida</taxon>
        <taxon>eudicotyledons</taxon>
        <taxon>Gunneridae</taxon>
        <taxon>Pentapetalae</taxon>
        <taxon>rosids</taxon>
        <taxon>fabids</taxon>
        <taxon>Cucurbitales</taxon>
        <taxon>Cucurbitaceae</taxon>
        <taxon>Benincaseae</taxon>
        <taxon>Cucumis</taxon>
    </lineage>
</organism>
<feature type="compositionally biased region" description="Basic and acidic residues" evidence="1">
    <location>
        <begin position="203"/>
        <end position="215"/>
    </location>
</feature>
<dbReference type="Proteomes" id="UP000321393">
    <property type="component" value="Unassembled WGS sequence"/>
</dbReference>
<dbReference type="GO" id="GO:0003964">
    <property type="term" value="F:RNA-directed DNA polymerase activity"/>
    <property type="evidence" value="ECO:0007669"/>
    <property type="project" value="UniProtKB-KW"/>
</dbReference>